<evidence type="ECO:0000256" key="1">
    <source>
        <dbReference type="SAM" id="MobiDB-lite"/>
    </source>
</evidence>
<gene>
    <name evidence="2" type="ORF">KGM_204291B</name>
</gene>
<sequence length="116" mass="13848">PEVHHHRPALHQALVLVTVLHKHLKIGSTKFDDFNLNSERESQTGSPRGRKSRTRSRSPRVRRRSRDARSVGDRSYDKEKSRERDRRERSRGSRERKERRYSREGTTHYGARGRHR</sequence>
<dbReference type="STRING" id="278856.A0A212EGV5"/>
<dbReference type="KEGG" id="dpl:KGM_204291B"/>
<organism evidence="2 3">
    <name type="scientific">Danaus plexippus plexippus</name>
    <dbReference type="NCBI Taxonomy" id="278856"/>
    <lineage>
        <taxon>Eukaryota</taxon>
        <taxon>Metazoa</taxon>
        <taxon>Ecdysozoa</taxon>
        <taxon>Arthropoda</taxon>
        <taxon>Hexapoda</taxon>
        <taxon>Insecta</taxon>
        <taxon>Pterygota</taxon>
        <taxon>Neoptera</taxon>
        <taxon>Endopterygota</taxon>
        <taxon>Lepidoptera</taxon>
        <taxon>Glossata</taxon>
        <taxon>Ditrysia</taxon>
        <taxon>Papilionoidea</taxon>
        <taxon>Nymphalidae</taxon>
        <taxon>Danainae</taxon>
        <taxon>Danaini</taxon>
        <taxon>Danaina</taxon>
        <taxon>Danaus</taxon>
        <taxon>Danaus</taxon>
    </lineage>
</organism>
<dbReference type="AlphaFoldDB" id="A0A212EGV5"/>
<protein>
    <submittedName>
        <fullName evidence="2">Uncharacterized protein</fullName>
    </submittedName>
</protein>
<name>A0A212EGV5_DANPL</name>
<dbReference type="InParanoid" id="A0A212EGV5"/>
<feature type="compositionally biased region" description="Basic and acidic residues" evidence="1">
    <location>
        <begin position="30"/>
        <end position="42"/>
    </location>
</feature>
<reference evidence="2 3" key="1">
    <citation type="journal article" date="2011" name="Cell">
        <title>The monarch butterfly genome yields insights into long-distance migration.</title>
        <authorList>
            <person name="Zhan S."/>
            <person name="Merlin C."/>
            <person name="Boore J.L."/>
            <person name="Reppert S.M."/>
        </authorList>
    </citation>
    <scope>NUCLEOTIDE SEQUENCE [LARGE SCALE GENOMIC DNA]</scope>
    <source>
        <strain evidence="2">F-2</strain>
    </source>
</reference>
<feature type="compositionally biased region" description="Basic residues" evidence="1">
    <location>
        <begin position="48"/>
        <end position="66"/>
    </location>
</feature>
<evidence type="ECO:0000313" key="3">
    <source>
        <dbReference type="Proteomes" id="UP000007151"/>
    </source>
</evidence>
<proteinExistence type="predicted"/>
<dbReference type="Proteomes" id="UP000007151">
    <property type="component" value="Unassembled WGS sequence"/>
</dbReference>
<dbReference type="EMBL" id="AGBW02015004">
    <property type="protein sequence ID" value="OWR40719.1"/>
    <property type="molecule type" value="Genomic_DNA"/>
</dbReference>
<keyword evidence="3" id="KW-1185">Reference proteome</keyword>
<feature type="region of interest" description="Disordered" evidence="1">
    <location>
        <begin position="27"/>
        <end position="116"/>
    </location>
</feature>
<feature type="non-terminal residue" evidence="2">
    <location>
        <position position="1"/>
    </location>
</feature>
<feature type="compositionally biased region" description="Basic and acidic residues" evidence="1">
    <location>
        <begin position="67"/>
        <end position="106"/>
    </location>
</feature>
<accession>A0A212EGV5</accession>
<evidence type="ECO:0000313" key="2">
    <source>
        <dbReference type="EMBL" id="OWR40719.1"/>
    </source>
</evidence>
<comment type="caution">
    <text evidence="2">The sequence shown here is derived from an EMBL/GenBank/DDBJ whole genome shotgun (WGS) entry which is preliminary data.</text>
</comment>